<evidence type="ECO:0000313" key="2">
    <source>
        <dbReference type="Proteomes" id="UP000886653"/>
    </source>
</evidence>
<organism evidence="1 2">
    <name type="scientific">Cronartium quercuum f. sp. fusiforme G11</name>
    <dbReference type="NCBI Taxonomy" id="708437"/>
    <lineage>
        <taxon>Eukaryota</taxon>
        <taxon>Fungi</taxon>
        <taxon>Dikarya</taxon>
        <taxon>Basidiomycota</taxon>
        <taxon>Pucciniomycotina</taxon>
        <taxon>Pucciniomycetes</taxon>
        <taxon>Pucciniales</taxon>
        <taxon>Coleosporiaceae</taxon>
        <taxon>Cronartium</taxon>
    </lineage>
</organism>
<sequence>MALLPARHSFLHPNRLLLPSSSLLCRLTIRTLSTCVGHRQSLPQSKRLASTYQVCHEVREETQDAISIRFCLSYCLIRPRIFGALNLRSLSTSAELFGSPSLLGHLRQTRTQSKGHEEGPAS</sequence>
<evidence type="ECO:0000313" key="1">
    <source>
        <dbReference type="EMBL" id="KAG0150629.1"/>
    </source>
</evidence>
<accession>A0A9P6NRE8</accession>
<dbReference type="EMBL" id="MU167218">
    <property type="protein sequence ID" value="KAG0150629.1"/>
    <property type="molecule type" value="Genomic_DNA"/>
</dbReference>
<dbReference type="Proteomes" id="UP000886653">
    <property type="component" value="Unassembled WGS sequence"/>
</dbReference>
<name>A0A9P6NRE8_9BASI</name>
<comment type="caution">
    <text evidence="1">The sequence shown here is derived from an EMBL/GenBank/DDBJ whole genome shotgun (WGS) entry which is preliminary data.</text>
</comment>
<dbReference type="AlphaFoldDB" id="A0A9P6NRE8"/>
<keyword evidence="2" id="KW-1185">Reference proteome</keyword>
<gene>
    <name evidence="1" type="ORF">CROQUDRAFT_652236</name>
</gene>
<protein>
    <submittedName>
        <fullName evidence="1">Uncharacterized protein</fullName>
    </submittedName>
</protein>
<reference evidence="1" key="1">
    <citation type="submission" date="2013-11" db="EMBL/GenBank/DDBJ databases">
        <title>Genome sequence of the fusiform rust pathogen reveals effectors for host alternation and coevolution with pine.</title>
        <authorList>
            <consortium name="DOE Joint Genome Institute"/>
            <person name="Smith K."/>
            <person name="Pendleton A."/>
            <person name="Kubisiak T."/>
            <person name="Anderson C."/>
            <person name="Salamov A."/>
            <person name="Aerts A."/>
            <person name="Riley R."/>
            <person name="Clum A."/>
            <person name="Lindquist E."/>
            <person name="Ence D."/>
            <person name="Campbell M."/>
            <person name="Kronenberg Z."/>
            <person name="Feau N."/>
            <person name="Dhillon B."/>
            <person name="Hamelin R."/>
            <person name="Burleigh J."/>
            <person name="Smith J."/>
            <person name="Yandell M."/>
            <person name="Nelson C."/>
            <person name="Grigoriev I."/>
            <person name="Davis J."/>
        </authorList>
    </citation>
    <scope>NUCLEOTIDE SEQUENCE</scope>
    <source>
        <strain evidence="1">G11</strain>
    </source>
</reference>
<proteinExistence type="predicted"/>